<evidence type="ECO:0000256" key="4">
    <source>
        <dbReference type="SAM" id="SignalP"/>
    </source>
</evidence>
<reference evidence="7" key="1">
    <citation type="journal article" date="2019" name="Int. J. Syst. Evol. Microbiol.">
        <title>The Global Catalogue of Microorganisms (GCM) 10K type strain sequencing project: providing services to taxonomists for standard genome sequencing and annotation.</title>
        <authorList>
            <consortium name="The Broad Institute Genomics Platform"/>
            <consortium name="The Broad Institute Genome Sequencing Center for Infectious Disease"/>
            <person name="Wu L."/>
            <person name="Ma J."/>
        </authorList>
    </citation>
    <scope>NUCLEOTIDE SEQUENCE [LARGE SCALE GENOMIC DNA]</scope>
    <source>
        <strain evidence="7">KCTC 52277</strain>
    </source>
</reference>
<evidence type="ECO:0000256" key="2">
    <source>
        <dbReference type="ARBA" id="ARBA00022729"/>
    </source>
</evidence>
<evidence type="ECO:0000259" key="5">
    <source>
        <dbReference type="Pfam" id="PF13609"/>
    </source>
</evidence>
<evidence type="ECO:0000256" key="1">
    <source>
        <dbReference type="ARBA" id="ARBA00004571"/>
    </source>
</evidence>
<dbReference type="CDD" id="cd00342">
    <property type="entry name" value="gram_neg_porins"/>
    <property type="match status" value="1"/>
</dbReference>
<keyword evidence="7" id="KW-1185">Reference proteome</keyword>
<keyword evidence="3" id="KW-0472">Membrane</keyword>
<accession>A0ABV7GBS0</accession>
<dbReference type="PANTHER" id="PTHR34501:SF2">
    <property type="entry name" value="OUTER MEMBRANE PORIN F-RELATED"/>
    <property type="match status" value="1"/>
</dbReference>
<proteinExistence type="predicted"/>
<feature type="domain" description="Porin" evidence="5">
    <location>
        <begin position="8"/>
        <end position="350"/>
    </location>
</feature>
<feature type="chain" id="PRO_5046241047" evidence="4">
    <location>
        <begin position="22"/>
        <end position="379"/>
    </location>
</feature>
<comment type="subcellular location">
    <subcellularLocation>
        <location evidence="1">Cell outer membrane</location>
        <topology evidence="1">Multi-pass membrane protein</topology>
    </subcellularLocation>
</comment>
<evidence type="ECO:0000313" key="6">
    <source>
        <dbReference type="EMBL" id="MFC3137941.1"/>
    </source>
</evidence>
<dbReference type="Proteomes" id="UP001595621">
    <property type="component" value="Unassembled WGS sequence"/>
</dbReference>
<dbReference type="PANTHER" id="PTHR34501">
    <property type="entry name" value="PROTEIN YDDL-RELATED"/>
    <property type="match status" value="1"/>
</dbReference>
<dbReference type="SUPFAM" id="SSF56935">
    <property type="entry name" value="Porins"/>
    <property type="match status" value="1"/>
</dbReference>
<dbReference type="InterPro" id="IPR023614">
    <property type="entry name" value="Porin_dom_sf"/>
</dbReference>
<evidence type="ECO:0000256" key="3">
    <source>
        <dbReference type="ARBA" id="ARBA00023136"/>
    </source>
</evidence>
<name>A0ABV7GBS0_9GAMM</name>
<protein>
    <submittedName>
        <fullName evidence="6">Porin</fullName>
    </submittedName>
</protein>
<feature type="signal peptide" evidence="4">
    <location>
        <begin position="1"/>
        <end position="21"/>
    </location>
</feature>
<keyword evidence="2 4" id="KW-0732">Signal</keyword>
<dbReference type="RefSeq" id="WP_248934866.1">
    <property type="nucleotide sequence ID" value="NZ_JAKILF010000002.1"/>
</dbReference>
<dbReference type="Gene3D" id="2.40.160.10">
    <property type="entry name" value="Porin"/>
    <property type="match status" value="1"/>
</dbReference>
<sequence>MNKTLIAAALAAITAAPAASAVELYKDANNEVTMGGYADARILSTDGETELVNGASRINFNFSHKLSNGWNAFAKMEWGVNPFGDTSLVYNNESKFSASTSDFISNRLGYVGLSHDKYGSFSFGKQWSAYYDVVVGTDNGLVWGGSASGAYSLDGSGGIDGAGRADKAVQYRNSFGNFSFALQAQLQSNEIALSGFPENTKATLEYNDTYGASVSYKLMDKLVLAAGGNVGEFKGTTITGAAIDETDSIYAVSATWGALSDGLYASVNYNKNEYHELDKNGFLIPSAYGVEAFVSYNLGNGFRPYAYYNLLDADDAYTPVAGQTVTENTMQYAAAGVEFKWDSNIMMYVEGKADFSKYVQAGVKSEGDNAIAVGVRYSF</sequence>
<evidence type="ECO:0000313" key="7">
    <source>
        <dbReference type="Proteomes" id="UP001595621"/>
    </source>
</evidence>
<gene>
    <name evidence="6" type="ORF">ACFOE0_07015</name>
</gene>
<dbReference type="InterPro" id="IPR033900">
    <property type="entry name" value="Gram_neg_porin_domain"/>
</dbReference>
<organism evidence="6 7">
    <name type="scientific">Shewanella submarina</name>
    <dbReference type="NCBI Taxonomy" id="2016376"/>
    <lineage>
        <taxon>Bacteria</taxon>
        <taxon>Pseudomonadati</taxon>
        <taxon>Pseudomonadota</taxon>
        <taxon>Gammaproteobacteria</taxon>
        <taxon>Alteromonadales</taxon>
        <taxon>Shewanellaceae</taxon>
        <taxon>Shewanella</taxon>
    </lineage>
</organism>
<dbReference type="EMBL" id="JBHRTD010000006">
    <property type="protein sequence ID" value="MFC3137941.1"/>
    <property type="molecule type" value="Genomic_DNA"/>
</dbReference>
<dbReference type="InterPro" id="IPR050298">
    <property type="entry name" value="Gram-neg_bact_OMP"/>
</dbReference>
<dbReference type="Pfam" id="PF13609">
    <property type="entry name" value="Porin_4"/>
    <property type="match status" value="1"/>
</dbReference>
<comment type="caution">
    <text evidence="6">The sequence shown here is derived from an EMBL/GenBank/DDBJ whole genome shotgun (WGS) entry which is preliminary data.</text>
</comment>